<proteinExistence type="predicted"/>
<name>A0AAW0F7Y1_9TRYP</name>
<protein>
    <submittedName>
        <fullName evidence="2">Uncharacterized protein</fullName>
    </submittedName>
</protein>
<sequence length="453" mass="48462">MPSVVSRDLRASWEIPFDFHPRIRAYPGATSVVRAYMDARPPTTRAPTTATSSRRGRPAPRHHRLRPTQPADVCTDAAAAAVAPSTAVAATAAAPHPPAGPSHARRPQRRAAPPQPACSSTFFAPPVADARADGAVARLGAASLSAACGQRPSSSGAVISVSCSAPVAAMARPAAHGGYHPRTKSRYSLPPSYSANCALWRRQPVPTIRVTDRHVSPPAARECRLSARHVRHAPRQTFVDALRACLESGGHDVVPAAVVAALTDATDAAAFEVEQHNFNAMVMDAFTESVEERAARLQATEDRMWSRLVLDVVPLATAHHCAVASGGVSVLDSGHVSAPIHISAVEDGHVHHNTNGGGEEEEEECDRDGDWAAEETLAVLVRPFADEVPISAEALRVAEAQRRWPKGREWDRQTAIRHAVGATVQEAIIDLGIDPRYRRPGDRRRPRAGTRPP</sequence>
<feature type="compositionally biased region" description="Basic residues" evidence="1">
    <location>
        <begin position="54"/>
        <end position="66"/>
    </location>
</feature>
<accession>A0AAW0F7Y1</accession>
<dbReference type="EMBL" id="JAECZO010000024">
    <property type="protein sequence ID" value="KAK7202089.1"/>
    <property type="molecule type" value="Genomic_DNA"/>
</dbReference>
<feature type="region of interest" description="Disordered" evidence="1">
    <location>
        <begin position="40"/>
        <end position="70"/>
    </location>
</feature>
<evidence type="ECO:0000256" key="1">
    <source>
        <dbReference type="SAM" id="MobiDB-lite"/>
    </source>
</evidence>
<keyword evidence="3" id="KW-1185">Reference proteome</keyword>
<dbReference type="Proteomes" id="UP001430356">
    <property type="component" value="Unassembled WGS sequence"/>
</dbReference>
<gene>
    <name evidence="2" type="ORF">NESM_000277600</name>
</gene>
<feature type="region of interest" description="Disordered" evidence="1">
    <location>
        <begin position="433"/>
        <end position="453"/>
    </location>
</feature>
<comment type="caution">
    <text evidence="2">The sequence shown here is derived from an EMBL/GenBank/DDBJ whole genome shotgun (WGS) entry which is preliminary data.</text>
</comment>
<evidence type="ECO:0000313" key="3">
    <source>
        <dbReference type="Proteomes" id="UP001430356"/>
    </source>
</evidence>
<feature type="compositionally biased region" description="Low complexity" evidence="1">
    <location>
        <begin position="40"/>
        <end position="53"/>
    </location>
</feature>
<organism evidence="2 3">
    <name type="scientific">Novymonas esmeraldas</name>
    <dbReference type="NCBI Taxonomy" id="1808958"/>
    <lineage>
        <taxon>Eukaryota</taxon>
        <taxon>Discoba</taxon>
        <taxon>Euglenozoa</taxon>
        <taxon>Kinetoplastea</taxon>
        <taxon>Metakinetoplastina</taxon>
        <taxon>Trypanosomatida</taxon>
        <taxon>Trypanosomatidae</taxon>
        <taxon>Novymonas</taxon>
    </lineage>
</organism>
<evidence type="ECO:0000313" key="2">
    <source>
        <dbReference type="EMBL" id="KAK7202089.1"/>
    </source>
</evidence>
<feature type="compositionally biased region" description="Basic residues" evidence="1">
    <location>
        <begin position="441"/>
        <end position="453"/>
    </location>
</feature>
<feature type="region of interest" description="Disordered" evidence="1">
    <location>
        <begin position="88"/>
        <end position="119"/>
    </location>
</feature>
<reference evidence="2 3" key="1">
    <citation type="journal article" date="2021" name="MBio">
        <title>A New Model Trypanosomatid, Novymonas esmeraldas: Genomic Perception of Its 'Candidatus Pandoraea novymonadis' Endosymbiont.</title>
        <authorList>
            <person name="Zakharova A."/>
            <person name="Saura A."/>
            <person name="Butenko A."/>
            <person name="Podesvova L."/>
            <person name="Warmusova S."/>
            <person name="Kostygov A.Y."/>
            <person name="Nenarokova A."/>
            <person name="Lukes J."/>
            <person name="Opperdoes F.R."/>
            <person name="Yurchenko V."/>
        </authorList>
    </citation>
    <scope>NUCLEOTIDE SEQUENCE [LARGE SCALE GENOMIC DNA]</scope>
    <source>
        <strain evidence="2 3">E262AT.01</strain>
    </source>
</reference>
<dbReference type="AlphaFoldDB" id="A0AAW0F7Y1"/>